<evidence type="ECO:0000256" key="1">
    <source>
        <dbReference type="SAM" id="MobiDB-lite"/>
    </source>
</evidence>
<accession>A0A667Z5M0</accession>
<dbReference type="InterPro" id="IPR055287">
    <property type="entry name" value="IL-16-like"/>
</dbReference>
<dbReference type="GO" id="GO:0030595">
    <property type="term" value="P:leukocyte chemotaxis"/>
    <property type="evidence" value="ECO:0007669"/>
    <property type="project" value="TreeGrafter"/>
</dbReference>
<organism evidence="3 4">
    <name type="scientific">Myripristis murdjan</name>
    <name type="common">pinecone soldierfish</name>
    <dbReference type="NCBI Taxonomy" id="586833"/>
    <lineage>
        <taxon>Eukaryota</taxon>
        <taxon>Metazoa</taxon>
        <taxon>Chordata</taxon>
        <taxon>Craniata</taxon>
        <taxon>Vertebrata</taxon>
        <taxon>Euteleostomi</taxon>
        <taxon>Actinopterygii</taxon>
        <taxon>Neopterygii</taxon>
        <taxon>Teleostei</taxon>
        <taxon>Neoteleostei</taxon>
        <taxon>Acanthomorphata</taxon>
        <taxon>Holocentriformes</taxon>
        <taxon>Holocentridae</taxon>
        <taxon>Myripristis</taxon>
    </lineage>
</organism>
<feature type="region of interest" description="Disordered" evidence="1">
    <location>
        <begin position="1"/>
        <end position="136"/>
    </location>
</feature>
<reference evidence="3" key="3">
    <citation type="submission" date="2025-09" db="UniProtKB">
        <authorList>
            <consortium name="Ensembl"/>
        </authorList>
    </citation>
    <scope>IDENTIFICATION</scope>
</reference>
<name>A0A667Z5M0_9TELE</name>
<feature type="compositionally biased region" description="Polar residues" evidence="1">
    <location>
        <begin position="84"/>
        <end position="95"/>
    </location>
</feature>
<dbReference type="Proteomes" id="UP000472263">
    <property type="component" value="Chromosome 16"/>
</dbReference>
<feature type="compositionally biased region" description="Acidic residues" evidence="1">
    <location>
        <begin position="522"/>
        <end position="546"/>
    </location>
</feature>
<feature type="region of interest" description="Disordered" evidence="1">
    <location>
        <begin position="377"/>
        <end position="487"/>
    </location>
</feature>
<feature type="region of interest" description="Disordered" evidence="1">
    <location>
        <begin position="282"/>
        <end position="318"/>
    </location>
</feature>
<reference evidence="3" key="1">
    <citation type="submission" date="2019-06" db="EMBL/GenBank/DDBJ databases">
        <authorList>
            <consortium name="Wellcome Sanger Institute Data Sharing"/>
        </authorList>
    </citation>
    <scope>NUCLEOTIDE SEQUENCE [LARGE SCALE GENOMIC DNA]</scope>
</reference>
<dbReference type="GeneTree" id="ENSGT00940000156178"/>
<feature type="domain" description="PDZ" evidence="2">
    <location>
        <begin position="686"/>
        <end position="755"/>
    </location>
</feature>
<feature type="compositionally biased region" description="Basic and acidic residues" evidence="1">
    <location>
        <begin position="282"/>
        <end position="296"/>
    </location>
</feature>
<feature type="region of interest" description="Disordered" evidence="1">
    <location>
        <begin position="518"/>
        <end position="557"/>
    </location>
</feature>
<dbReference type="Gene3D" id="2.30.42.10">
    <property type="match status" value="1"/>
</dbReference>
<feature type="compositionally biased region" description="Polar residues" evidence="1">
    <location>
        <begin position="441"/>
        <end position="459"/>
    </location>
</feature>
<dbReference type="PROSITE" id="PS50106">
    <property type="entry name" value="PDZ"/>
    <property type="match status" value="1"/>
</dbReference>
<dbReference type="InParanoid" id="A0A667Z5M0"/>
<dbReference type="Ensembl" id="ENSMMDT00005031937.1">
    <property type="protein sequence ID" value="ENSMMDP00005031229.1"/>
    <property type="gene ID" value="ENSMMDG00005014733.1"/>
</dbReference>
<feature type="compositionally biased region" description="Polar residues" evidence="1">
    <location>
        <begin position="103"/>
        <end position="130"/>
    </location>
</feature>
<proteinExistence type="predicted"/>
<dbReference type="GO" id="GO:0005125">
    <property type="term" value="F:cytokine activity"/>
    <property type="evidence" value="ECO:0007669"/>
    <property type="project" value="InterPro"/>
</dbReference>
<dbReference type="GO" id="GO:0050930">
    <property type="term" value="P:induction of positive chemotaxis"/>
    <property type="evidence" value="ECO:0007669"/>
    <property type="project" value="InterPro"/>
</dbReference>
<feature type="compositionally biased region" description="Polar residues" evidence="1">
    <location>
        <begin position="425"/>
        <end position="434"/>
    </location>
</feature>
<reference evidence="3" key="2">
    <citation type="submission" date="2025-08" db="UniProtKB">
        <authorList>
            <consortium name="Ensembl"/>
        </authorList>
    </citation>
    <scope>IDENTIFICATION</scope>
</reference>
<sequence length="774" mass="84280">MDLSLLPTPVSEYNNQRTGPRFTVRSANSPSYVLNHRQGLRISRARSEDRRENLARDSKKETCREEERGPPLEQWQRGTDNESHPVTGNQANVSGQEKETSGHKTSGQLKQNGTSGKAVTESGSDRSGNYNPECGRRGRTEWRRHYLPNRSKSLDWRTGASSPDRGTKADNPASLIFSGNHGRVIPKDVESLEKRRRTGDGDRIEGTESRVLSAVKAYNSAGTGNVVGERSAELSHIGNNLDRVGRGQSLPSRLRLRVGSDSGIKETGPKGGQSILERIEKLYGSGKTEDSTRSKDTSSFMRDSPTSPPANQGRRLRVGDLVERVGKEDVGGGNSHADDFGKYSRLKDTLALPLNGEAKRQRHRKFYIDETDFAKVTSPERSSNTDITNNDTPPSLLSNSDDLSDVQKATPTGSLSPVSDEDKTPTNTPESSPFLSHHSLPENTAANAGRQNESTPVSTHTRKTPAGDAPHLLLPHAASPHSCLPDLSPPDVTVPSLGGGKWDEDLVARVAGWNLQIKGWNGDEDDEDDDDEGTEKDEDSNYDSDSGDSSVTITSNMSQSDRRSFSVSLADLCNFGGVEFDDESENENDEWLSGRRSASLSSDVSALSCVSMLPNEELDRLISITQITFSLPLHLFSLTLRRARTRGMGVVVLRRGGVGSTCMAGVEADSGKQAQTEPTEPGQRVCVRLEKQSRDLGFSLVGGVGSSQGDKPLSIQKIFQGGPVNKVCPGDELLEIQGVNVVGMRRLEAWNLIRRLPPGPVDVVLHRPIKHSEI</sequence>
<dbReference type="PANTHER" id="PTHR48484">
    <property type="entry name" value="PRO-INTERLEUKIN-16"/>
    <property type="match status" value="1"/>
</dbReference>
<feature type="compositionally biased region" description="Polar residues" evidence="1">
    <location>
        <begin position="407"/>
        <end position="417"/>
    </location>
</feature>
<dbReference type="PANTHER" id="PTHR48484:SF1">
    <property type="entry name" value="DENTIN SIALOPHOSPHOPROTEIN"/>
    <property type="match status" value="1"/>
</dbReference>
<dbReference type="InterPro" id="IPR001478">
    <property type="entry name" value="PDZ"/>
</dbReference>
<evidence type="ECO:0000313" key="3">
    <source>
        <dbReference type="Ensembl" id="ENSMMDP00005031229.1"/>
    </source>
</evidence>
<feature type="compositionally biased region" description="Polar residues" evidence="1">
    <location>
        <begin position="379"/>
        <end position="393"/>
    </location>
</feature>
<evidence type="ECO:0000313" key="4">
    <source>
        <dbReference type="Proteomes" id="UP000472263"/>
    </source>
</evidence>
<dbReference type="Pfam" id="PF00595">
    <property type="entry name" value="PDZ"/>
    <property type="match status" value="1"/>
</dbReference>
<dbReference type="GO" id="GO:0042609">
    <property type="term" value="F:CD4 receptor binding"/>
    <property type="evidence" value="ECO:0007669"/>
    <property type="project" value="TreeGrafter"/>
</dbReference>
<feature type="region of interest" description="Disordered" evidence="1">
    <location>
        <begin position="153"/>
        <end position="180"/>
    </location>
</feature>
<dbReference type="AlphaFoldDB" id="A0A667Z5M0"/>
<feature type="compositionally biased region" description="Basic and acidic residues" evidence="1">
    <location>
        <begin position="45"/>
        <end position="70"/>
    </location>
</feature>
<keyword evidence="4" id="KW-1185">Reference proteome</keyword>
<dbReference type="SMART" id="SM00228">
    <property type="entry name" value="PDZ"/>
    <property type="match status" value="1"/>
</dbReference>
<gene>
    <name evidence="3" type="primary">si:dkey-92i15.4</name>
</gene>
<evidence type="ECO:0000259" key="2">
    <source>
        <dbReference type="PROSITE" id="PS50106"/>
    </source>
</evidence>
<dbReference type="InterPro" id="IPR036034">
    <property type="entry name" value="PDZ_sf"/>
</dbReference>
<dbReference type="SUPFAM" id="SSF50156">
    <property type="entry name" value="PDZ domain-like"/>
    <property type="match status" value="1"/>
</dbReference>
<protein>
    <recommendedName>
        <fullName evidence="2">PDZ domain-containing protein</fullName>
    </recommendedName>
</protein>